<name>A0A4Q2S5D7_9ACTN</name>
<sequence>MSSIWASRTPRSSKSRRVAVMISASRTRRRAAVPLAAVVPRVGSVLMAASLGSDALVAGGDPVWCDARMAALGLRRLLLALLPALLGALLVPLSSASAAAPDSRFTGTARLPGCSGAVVRWASAIDSDPAVVITNGHCVRSPFLGARETLVDVKQFKRIELLDGAGKVATTVRGTRLAYATMYRTDLAVYELRESYADLAAAGVIPLTLATRGPARGDRIRIPSGYWVEQRACTTTGTAHRLHERAWDWQRSIRLPARDGCRIRGGYSGSPIVSRDTGEVVGIANTGYVGGRRCIDSACEESKRGRVVMKRDMNYGQQTWLLTTCVGADRRFDLSVAGCRLPRPRS</sequence>
<protein>
    <submittedName>
        <fullName evidence="2">Serine protease</fullName>
    </submittedName>
</protein>
<keyword evidence="1" id="KW-1133">Transmembrane helix</keyword>
<dbReference type="GO" id="GO:0008233">
    <property type="term" value="F:peptidase activity"/>
    <property type="evidence" value="ECO:0007669"/>
    <property type="project" value="UniProtKB-KW"/>
</dbReference>
<dbReference type="GO" id="GO:0006508">
    <property type="term" value="P:proteolysis"/>
    <property type="evidence" value="ECO:0007669"/>
    <property type="project" value="UniProtKB-KW"/>
</dbReference>
<keyword evidence="3" id="KW-1185">Reference proteome</keyword>
<keyword evidence="1" id="KW-0472">Membrane</keyword>
<gene>
    <name evidence="2" type="ORF">EUA06_02970</name>
</gene>
<evidence type="ECO:0000313" key="3">
    <source>
        <dbReference type="Proteomes" id="UP000291838"/>
    </source>
</evidence>
<dbReference type="Gene3D" id="2.40.10.10">
    <property type="entry name" value="Trypsin-like serine proteases"/>
    <property type="match status" value="2"/>
</dbReference>
<accession>A0A4Q2S5D7</accession>
<evidence type="ECO:0000256" key="1">
    <source>
        <dbReference type="SAM" id="Phobius"/>
    </source>
</evidence>
<keyword evidence="2" id="KW-0645">Protease</keyword>
<organism evidence="2 3">
    <name type="scientific">Nocardioides glacieisoli</name>
    <dbReference type="NCBI Taxonomy" id="1168730"/>
    <lineage>
        <taxon>Bacteria</taxon>
        <taxon>Bacillati</taxon>
        <taxon>Actinomycetota</taxon>
        <taxon>Actinomycetes</taxon>
        <taxon>Propionibacteriales</taxon>
        <taxon>Nocardioidaceae</taxon>
        <taxon>Nocardioides</taxon>
    </lineage>
</organism>
<dbReference type="Proteomes" id="UP000291838">
    <property type="component" value="Unassembled WGS sequence"/>
</dbReference>
<dbReference type="InterPro" id="IPR043504">
    <property type="entry name" value="Peptidase_S1_PA_chymotrypsin"/>
</dbReference>
<keyword evidence="1" id="KW-0812">Transmembrane</keyword>
<dbReference type="EMBL" id="SDWS01000001">
    <property type="protein sequence ID" value="RYB96546.1"/>
    <property type="molecule type" value="Genomic_DNA"/>
</dbReference>
<comment type="caution">
    <text evidence="2">The sequence shown here is derived from an EMBL/GenBank/DDBJ whole genome shotgun (WGS) entry which is preliminary data.</text>
</comment>
<proteinExistence type="predicted"/>
<dbReference type="Pfam" id="PF13365">
    <property type="entry name" value="Trypsin_2"/>
    <property type="match status" value="1"/>
</dbReference>
<dbReference type="InterPro" id="IPR009003">
    <property type="entry name" value="Peptidase_S1_PA"/>
</dbReference>
<keyword evidence="2" id="KW-0378">Hydrolase</keyword>
<reference evidence="2 3" key="1">
    <citation type="submission" date="2019-01" db="EMBL/GenBank/DDBJ databases">
        <title>Novel species of Nocardioides.</title>
        <authorList>
            <person name="Liu Q."/>
            <person name="Xin Y.-H."/>
        </authorList>
    </citation>
    <scope>NUCLEOTIDE SEQUENCE [LARGE SCALE GENOMIC DNA]</scope>
    <source>
        <strain evidence="2 3">HLT3-15</strain>
    </source>
</reference>
<evidence type="ECO:0000313" key="2">
    <source>
        <dbReference type="EMBL" id="RYB96546.1"/>
    </source>
</evidence>
<feature type="transmembrane region" description="Helical" evidence="1">
    <location>
        <begin position="77"/>
        <end position="100"/>
    </location>
</feature>
<dbReference type="AlphaFoldDB" id="A0A4Q2S5D7"/>
<dbReference type="SUPFAM" id="SSF50494">
    <property type="entry name" value="Trypsin-like serine proteases"/>
    <property type="match status" value="1"/>
</dbReference>
<dbReference type="OrthoDB" id="3233951at2"/>